<reference evidence="1" key="1">
    <citation type="submission" date="2021-06" db="EMBL/GenBank/DDBJ databases">
        <title>Parelaphostrongylus tenuis whole genome reference sequence.</title>
        <authorList>
            <person name="Garwood T.J."/>
            <person name="Larsen P.A."/>
            <person name="Fountain-Jones N.M."/>
            <person name="Garbe J.R."/>
            <person name="Macchietto M.G."/>
            <person name="Kania S.A."/>
            <person name="Gerhold R.W."/>
            <person name="Richards J.E."/>
            <person name="Wolf T.M."/>
        </authorList>
    </citation>
    <scope>NUCLEOTIDE SEQUENCE</scope>
    <source>
        <strain evidence="1">MNPRO001-30</strain>
        <tissue evidence="1">Meninges</tissue>
    </source>
</reference>
<evidence type="ECO:0000313" key="1">
    <source>
        <dbReference type="EMBL" id="KAJ1363424.1"/>
    </source>
</evidence>
<dbReference type="AlphaFoldDB" id="A0AAD5N9Z5"/>
<organism evidence="1 2">
    <name type="scientific">Parelaphostrongylus tenuis</name>
    <name type="common">Meningeal worm</name>
    <dbReference type="NCBI Taxonomy" id="148309"/>
    <lineage>
        <taxon>Eukaryota</taxon>
        <taxon>Metazoa</taxon>
        <taxon>Ecdysozoa</taxon>
        <taxon>Nematoda</taxon>
        <taxon>Chromadorea</taxon>
        <taxon>Rhabditida</taxon>
        <taxon>Rhabditina</taxon>
        <taxon>Rhabditomorpha</taxon>
        <taxon>Strongyloidea</taxon>
        <taxon>Metastrongylidae</taxon>
        <taxon>Parelaphostrongylus</taxon>
    </lineage>
</organism>
<protein>
    <submittedName>
        <fullName evidence="1">Uncharacterized protein</fullName>
    </submittedName>
</protein>
<name>A0AAD5N9Z5_PARTN</name>
<dbReference type="EMBL" id="JAHQIW010004709">
    <property type="protein sequence ID" value="KAJ1363424.1"/>
    <property type="molecule type" value="Genomic_DNA"/>
</dbReference>
<keyword evidence="2" id="KW-1185">Reference proteome</keyword>
<gene>
    <name evidence="1" type="ORF">KIN20_023293</name>
</gene>
<accession>A0AAD5N9Z5</accession>
<sequence length="80" mass="8571">MTNDSVSMPVDGGMKPQLFTHKGVLFSTVPPAVFEVHAANGPMSSHFGYVHPAGQGCLHALILPLRNDSRVRNAITIFAI</sequence>
<proteinExistence type="predicted"/>
<evidence type="ECO:0000313" key="2">
    <source>
        <dbReference type="Proteomes" id="UP001196413"/>
    </source>
</evidence>
<comment type="caution">
    <text evidence="1">The sequence shown here is derived from an EMBL/GenBank/DDBJ whole genome shotgun (WGS) entry which is preliminary data.</text>
</comment>
<dbReference type="Proteomes" id="UP001196413">
    <property type="component" value="Unassembled WGS sequence"/>
</dbReference>